<feature type="compositionally biased region" description="Polar residues" evidence="7">
    <location>
        <begin position="235"/>
        <end position="245"/>
    </location>
</feature>
<reference evidence="8 9" key="1">
    <citation type="submission" date="2019-07" db="EMBL/GenBank/DDBJ databases">
        <authorList>
            <person name="Friedrich A."/>
            <person name="Schacherer J."/>
        </authorList>
    </citation>
    <scope>NUCLEOTIDE SEQUENCE [LARGE SCALE GENOMIC DNA]</scope>
</reference>
<evidence type="ECO:0000256" key="4">
    <source>
        <dbReference type="ARBA" id="ARBA00023128"/>
    </source>
</evidence>
<sequence>MNAIKNAGQVLERTSQYLDSGLVTKQPSWYKVLAYHPPMFNNTKTVKIQLLKKIKEEEDSRYNEIFNVNKTNGFYKTRLTPKQMNKDFLKPEKLRFVEDDIRSLFYRQHPWELADPKVLNENERNLNIGKLDWSTMKQYTKKLDGESVVQRTLYLVRVENMPLYNAYEQSKYEYYRLKIADETESSVTAEQSEMFGAVYNKSAIEYGCDKEMAVLSKWKKDAIALTKVIEAKRANSSASGSNMGENDNLKAEFEGENGEKEEVQEESTEEDIFRKLSKFDEAQN</sequence>
<dbReference type="Pfam" id="PF13741">
    <property type="entry name" value="MRP-S25"/>
    <property type="match status" value="1"/>
</dbReference>
<dbReference type="PANTHER" id="PTHR37799:SF1">
    <property type="entry name" value="SMALL RIBOSOMAL SUBUNIT PROTEIN MS23"/>
    <property type="match status" value="1"/>
</dbReference>
<organism evidence="8 9">
    <name type="scientific">Dekkera bruxellensis</name>
    <name type="common">Brettanomyces custersii</name>
    <dbReference type="NCBI Taxonomy" id="5007"/>
    <lineage>
        <taxon>Eukaryota</taxon>
        <taxon>Fungi</taxon>
        <taxon>Dikarya</taxon>
        <taxon>Ascomycota</taxon>
        <taxon>Saccharomycotina</taxon>
        <taxon>Pichiomycetes</taxon>
        <taxon>Pichiales</taxon>
        <taxon>Pichiaceae</taxon>
        <taxon>Brettanomyces</taxon>
    </lineage>
</organism>
<evidence type="ECO:0000256" key="6">
    <source>
        <dbReference type="PIRNR" id="PIRNR029764"/>
    </source>
</evidence>
<dbReference type="GO" id="GO:0005763">
    <property type="term" value="C:mitochondrial small ribosomal subunit"/>
    <property type="evidence" value="ECO:0007669"/>
    <property type="project" value="UniProtKB-UniRule"/>
</dbReference>
<dbReference type="PIRSF" id="PIRSF029764">
    <property type="entry name" value="RSM25"/>
    <property type="match status" value="1"/>
</dbReference>
<evidence type="ECO:0000256" key="7">
    <source>
        <dbReference type="SAM" id="MobiDB-lite"/>
    </source>
</evidence>
<evidence type="ECO:0000313" key="9">
    <source>
        <dbReference type="Proteomes" id="UP000478008"/>
    </source>
</evidence>
<comment type="similarity">
    <text evidence="2">Belongs to the mitochondrion-specific ribosomal protein mS23 family.</text>
</comment>
<accession>A0A7D9H0T6</accession>
<keyword evidence="5 6" id="KW-0687">Ribonucleoprotein</keyword>
<evidence type="ECO:0000256" key="3">
    <source>
        <dbReference type="ARBA" id="ARBA00022980"/>
    </source>
</evidence>
<evidence type="ECO:0000256" key="1">
    <source>
        <dbReference type="ARBA" id="ARBA00004173"/>
    </source>
</evidence>
<keyword evidence="4 6" id="KW-0496">Mitochondrion</keyword>
<keyword evidence="3 6" id="KW-0689">Ribosomal protein</keyword>
<gene>
    <name evidence="8" type="primary">RSM25</name>
    <name evidence="8" type="ORF">DEBR0S2_09120G</name>
</gene>
<dbReference type="Proteomes" id="UP000478008">
    <property type="component" value="Unassembled WGS sequence"/>
</dbReference>
<comment type="subcellular location">
    <subcellularLocation>
        <location evidence="1 6">Mitochondrion</location>
    </subcellularLocation>
</comment>
<feature type="region of interest" description="Disordered" evidence="7">
    <location>
        <begin position="235"/>
        <end position="284"/>
    </location>
</feature>
<feature type="compositionally biased region" description="Basic and acidic residues" evidence="7">
    <location>
        <begin position="271"/>
        <end position="284"/>
    </location>
</feature>
<dbReference type="AlphaFoldDB" id="A0A7D9H0T6"/>
<name>A0A7D9H0T6_DEKBR</name>
<keyword evidence="9" id="KW-1185">Reference proteome</keyword>
<evidence type="ECO:0000313" key="8">
    <source>
        <dbReference type="EMBL" id="VUG17507.1"/>
    </source>
</evidence>
<dbReference type="PANTHER" id="PTHR37799">
    <property type="entry name" value="37S RIBOSOMAL PROTEIN S25, MITOCHONDRIAL"/>
    <property type="match status" value="1"/>
</dbReference>
<protein>
    <recommendedName>
        <fullName evidence="6">37S ribosomal protein S25, mitochondrial</fullName>
    </recommendedName>
</protein>
<feature type="compositionally biased region" description="Basic and acidic residues" evidence="7">
    <location>
        <begin position="247"/>
        <end position="261"/>
    </location>
</feature>
<dbReference type="InterPro" id="IPR016939">
    <property type="entry name" value="Ribosomal_mS23_fun"/>
</dbReference>
<dbReference type="GO" id="GO:0003735">
    <property type="term" value="F:structural constituent of ribosome"/>
    <property type="evidence" value="ECO:0007669"/>
    <property type="project" value="UniProtKB-UniRule"/>
</dbReference>
<evidence type="ECO:0000256" key="2">
    <source>
        <dbReference type="ARBA" id="ARBA00009864"/>
    </source>
</evidence>
<proteinExistence type="inferred from homology"/>
<comment type="subunit">
    <text evidence="6">Component of the mitochondrial small ribosomal subunit.</text>
</comment>
<dbReference type="EMBL" id="CABFWN010000002">
    <property type="protein sequence ID" value="VUG17507.1"/>
    <property type="molecule type" value="Genomic_DNA"/>
</dbReference>
<evidence type="ECO:0000256" key="5">
    <source>
        <dbReference type="ARBA" id="ARBA00023274"/>
    </source>
</evidence>